<proteinExistence type="predicted"/>
<dbReference type="PATRIC" id="fig|1162668.3.peg.2005"/>
<keyword evidence="2" id="KW-0472">Membrane</keyword>
<dbReference type="RefSeq" id="WP_014449850.1">
    <property type="nucleotide sequence ID" value="NC_017094.1"/>
</dbReference>
<keyword evidence="2" id="KW-0812">Transmembrane</keyword>
<dbReference type="HOGENOM" id="CLU_142182_0_0_0"/>
<evidence type="ECO:0000313" key="4">
    <source>
        <dbReference type="Proteomes" id="UP000007382"/>
    </source>
</evidence>
<name>I0IQ16_LEPFC</name>
<gene>
    <name evidence="3" type="ordered locus">LFE_1685</name>
</gene>
<dbReference type="AlphaFoldDB" id="I0IQ16"/>
<reference evidence="4" key="2">
    <citation type="submission" date="2012-03" db="EMBL/GenBank/DDBJ databases">
        <title>The complete genome sequence of the pioneer microbe on fresh volcanic deposit, Leptospirillum ferrooxidans strain C2-3.</title>
        <authorList>
            <person name="Fujimura R."/>
            <person name="Sato Y."/>
            <person name="Nishizawa T."/>
            <person name="Nanba K."/>
            <person name="Oshima K."/>
            <person name="Hattori M."/>
            <person name="Kamijo T."/>
            <person name="Ohta H."/>
        </authorList>
    </citation>
    <scope>NUCLEOTIDE SEQUENCE [LARGE SCALE GENOMIC DNA]</scope>
    <source>
        <strain evidence="4">C2-3</strain>
    </source>
</reference>
<evidence type="ECO:0000313" key="3">
    <source>
        <dbReference type="EMBL" id="BAM07365.1"/>
    </source>
</evidence>
<organism evidence="3 4">
    <name type="scientific">Leptospirillum ferrooxidans (strain C2-3)</name>
    <dbReference type="NCBI Taxonomy" id="1162668"/>
    <lineage>
        <taxon>Bacteria</taxon>
        <taxon>Pseudomonadati</taxon>
        <taxon>Nitrospirota</taxon>
        <taxon>Nitrospiria</taxon>
        <taxon>Nitrospirales</taxon>
        <taxon>Nitrospiraceae</taxon>
        <taxon>Leptospirillum</taxon>
    </lineage>
</organism>
<protein>
    <submittedName>
        <fullName evidence="3">Uncharacterized protein</fullName>
    </submittedName>
</protein>
<dbReference type="OrthoDB" id="9902952at2"/>
<dbReference type="KEGG" id="lfc:LFE_1685"/>
<dbReference type="Proteomes" id="UP000007382">
    <property type="component" value="Chromosome"/>
</dbReference>
<evidence type="ECO:0000256" key="2">
    <source>
        <dbReference type="SAM" id="Phobius"/>
    </source>
</evidence>
<feature type="transmembrane region" description="Helical" evidence="2">
    <location>
        <begin position="43"/>
        <end position="59"/>
    </location>
</feature>
<evidence type="ECO:0000256" key="1">
    <source>
        <dbReference type="SAM" id="MobiDB-lite"/>
    </source>
</evidence>
<feature type="transmembrane region" description="Helical" evidence="2">
    <location>
        <begin position="126"/>
        <end position="146"/>
    </location>
</feature>
<keyword evidence="2" id="KW-1133">Transmembrane helix</keyword>
<dbReference type="STRING" id="1162668.LFE_1685"/>
<feature type="region of interest" description="Disordered" evidence="1">
    <location>
        <begin position="1"/>
        <end position="24"/>
    </location>
</feature>
<sequence length="153" mass="16923">MEPDKNHPSDPENSEIPTSLDDLGPDSKRYCPGIRNLNAKGRALRGFVAFFGFVAVIVYNERWPSVLDHPLLFTIGLMILSFITAITFLQSFLSFCVVDAFLGRTNISGRFEKVSQHAHELDKKRAFLIIGGALVLGILFSALLLIKEIGSTV</sequence>
<dbReference type="EMBL" id="AP012342">
    <property type="protein sequence ID" value="BAM07365.1"/>
    <property type="molecule type" value="Genomic_DNA"/>
</dbReference>
<reference evidence="3 4" key="1">
    <citation type="journal article" date="2012" name="J. Bacteriol.">
        <title>Complete Genome Sequence of Leptospirillum ferrooxidans Strain C2-3, Isolated from a Fresh Volcanic Ash Deposit on the Island of Miyake, Japan.</title>
        <authorList>
            <person name="Fujimura R."/>
            <person name="Sato Y."/>
            <person name="Nishizawa T."/>
            <person name="Oshima K."/>
            <person name="Kim S.-W."/>
            <person name="Hattori M."/>
            <person name="Kamijo T."/>
            <person name="Ohta H."/>
        </authorList>
    </citation>
    <scope>NUCLEOTIDE SEQUENCE [LARGE SCALE GENOMIC DNA]</scope>
    <source>
        <strain evidence="3 4">C2-3</strain>
    </source>
</reference>
<keyword evidence="4" id="KW-1185">Reference proteome</keyword>
<feature type="compositionally biased region" description="Basic and acidic residues" evidence="1">
    <location>
        <begin position="1"/>
        <end position="10"/>
    </location>
</feature>
<feature type="transmembrane region" description="Helical" evidence="2">
    <location>
        <begin position="71"/>
        <end position="102"/>
    </location>
</feature>
<accession>I0IQ16</accession>